<name>A0A811L8E9_9BILA</name>
<feature type="transmembrane region" description="Helical" evidence="1">
    <location>
        <begin position="14"/>
        <end position="36"/>
    </location>
</feature>
<dbReference type="Proteomes" id="UP000783686">
    <property type="component" value="Unassembled WGS sequence"/>
</dbReference>
<dbReference type="EMBL" id="CAJFDH010000005">
    <property type="protein sequence ID" value="CAD5223816.1"/>
    <property type="molecule type" value="Genomic_DNA"/>
</dbReference>
<sequence>MTEPQTSYVVDHTAVYHGMVVFAACLSTGLMIISVVTACKVRKFNQEVNLKSVMSKLVERIRKERRVLEKDNVA</sequence>
<keyword evidence="1" id="KW-1133">Transmembrane helix</keyword>
<dbReference type="Proteomes" id="UP000614601">
    <property type="component" value="Unassembled WGS sequence"/>
</dbReference>
<evidence type="ECO:0000313" key="3">
    <source>
        <dbReference type="Proteomes" id="UP000614601"/>
    </source>
</evidence>
<dbReference type="EMBL" id="CAJFCW020000005">
    <property type="protein sequence ID" value="CAG9118878.1"/>
    <property type="molecule type" value="Genomic_DNA"/>
</dbReference>
<reference evidence="2" key="1">
    <citation type="submission" date="2020-09" db="EMBL/GenBank/DDBJ databases">
        <authorList>
            <person name="Kikuchi T."/>
        </authorList>
    </citation>
    <scope>NUCLEOTIDE SEQUENCE</scope>
    <source>
        <strain evidence="2">SH1</strain>
    </source>
</reference>
<gene>
    <name evidence="2" type="ORF">BOKJ2_LOCUS10586</name>
</gene>
<keyword evidence="3" id="KW-1185">Reference proteome</keyword>
<evidence type="ECO:0000256" key="1">
    <source>
        <dbReference type="SAM" id="Phobius"/>
    </source>
</evidence>
<comment type="caution">
    <text evidence="2">The sequence shown here is derived from an EMBL/GenBank/DDBJ whole genome shotgun (WGS) entry which is preliminary data.</text>
</comment>
<keyword evidence="1" id="KW-0472">Membrane</keyword>
<evidence type="ECO:0000313" key="2">
    <source>
        <dbReference type="EMBL" id="CAD5223816.1"/>
    </source>
</evidence>
<dbReference type="AlphaFoldDB" id="A0A811L8E9"/>
<dbReference type="OrthoDB" id="10514499at2759"/>
<accession>A0A811L8E9</accession>
<organism evidence="2 3">
    <name type="scientific">Bursaphelenchus okinawaensis</name>
    <dbReference type="NCBI Taxonomy" id="465554"/>
    <lineage>
        <taxon>Eukaryota</taxon>
        <taxon>Metazoa</taxon>
        <taxon>Ecdysozoa</taxon>
        <taxon>Nematoda</taxon>
        <taxon>Chromadorea</taxon>
        <taxon>Rhabditida</taxon>
        <taxon>Tylenchina</taxon>
        <taxon>Tylenchomorpha</taxon>
        <taxon>Aphelenchoidea</taxon>
        <taxon>Aphelenchoididae</taxon>
        <taxon>Bursaphelenchus</taxon>
    </lineage>
</organism>
<keyword evidence="1" id="KW-0812">Transmembrane</keyword>
<protein>
    <submittedName>
        <fullName evidence="2">Uncharacterized protein</fullName>
    </submittedName>
</protein>
<proteinExistence type="predicted"/>